<reference evidence="2" key="1">
    <citation type="submission" date="2022-12" db="EMBL/GenBank/DDBJ databases">
        <title>Isolation and characterisation of novel Methanocorpusculum spp. from native Australian herbivores indicates the genus is ancestrally host-associated.</title>
        <authorList>
            <person name="Volmer J.G."/>
            <person name="Soo R.M."/>
            <person name="Evans P.N."/>
            <person name="Hoedt E.C."/>
            <person name="Astorga Alsina A.L."/>
            <person name="Woodcroft B.J."/>
            <person name="Tyson G.W."/>
            <person name="Hugenholtz P."/>
            <person name="Morrison M."/>
        </authorList>
    </citation>
    <scope>NUCLEOTIDE SEQUENCE</scope>
    <source>
        <strain evidence="2">MG</strain>
    </source>
</reference>
<keyword evidence="3" id="KW-1185">Reference proteome</keyword>
<dbReference type="SUPFAM" id="SSF88697">
    <property type="entry name" value="PUA domain-like"/>
    <property type="match status" value="1"/>
</dbReference>
<evidence type="ECO:0000313" key="3">
    <source>
        <dbReference type="Proteomes" id="UP001141422"/>
    </source>
</evidence>
<dbReference type="InterPro" id="IPR015947">
    <property type="entry name" value="PUA-like_sf"/>
</dbReference>
<accession>A0ABT4IHP1</accession>
<dbReference type="InterPro" id="IPR038250">
    <property type="entry name" value="TGT_C2_sf"/>
</dbReference>
<sequence>MISSEELTSLLPASLQRVRRIADFQFGRGAGEAMFPDETTFSYSNTKRIRYANLGKTRLVTVRAGDGRLTLGYPAAERLHAFLAAPKNRVVVMEDAVPFILDGKNAMAKHVIASDPEIMAEDEVFVVDANDNLLATGMAILAGTEMLGFSYGTAVKVRQGKNRQ</sequence>
<dbReference type="Gene3D" id="2.30.130.10">
    <property type="entry name" value="PUA domain"/>
    <property type="match status" value="1"/>
</dbReference>
<dbReference type="CDD" id="cd21149">
    <property type="entry name" value="PUA_archaeosine_TGT"/>
    <property type="match status" value="1"/>
</dbReference>
<dbReference type="SUPFAM" id="SSF88802">
    <property type="entry name" value="Pre-PUA domain"/>
    <property type="match status" value="1"/>
</dbReference>
<evidence type="ECO:0000313" key="2">
    <source>
        <dbReference type="EMBL" id="MCZ0860884.1"/>
    </source>
</evidence>
<dbReference type="InterPro" id="IPR029402">
    <property type="entry name" value="TGT_C2"/>
</dbReference>
<dbReference type="Pfam" id="PF14810">
    <property type="entry name" value="TGT_C2"/>
    <property type="match status" value="1"/>
</dbReference>
<dbReference type="SMART" id="SM00359">
    <property type="entry name" value="PUA"/>
    <property type="match status" value="1"/>
</dbReference>
<dbReference type="InterPro" id="IPR002478">
    <property type="entry name" value="PUA"/>
</dbReference>
<feature type="domain" description="PUA" evidence="1">
    <location>
        <begin position="88"/>
        <end position="162"/>
    </location>
</feature>
<dbReference type="Proteomes" id="UP001141422">
    <property type="component" value="Unassembled WGS sequence"/>
</dbReference>
<dbReference type="InterPro" id="IPR036974">
    <property type="entry name" value="PUA_sf"/>
</dbReference>
<dbReference type="Pfam" id="PF01472">
    <property type="entry name" value="PUA"/>
    <property type="match status" value="1"/>
</dbReference>
<dbReference type="EMBL" id="JAPTGB010000012">
    <property type="protein sequence ID" value="MCZ0860884.1"/>
    <property type="molecule type" value="Genomic_DNA"/>
</dbReference>
<name>A0ABT4IHP1_9EURY</name>
<evidence type="ECO:0000259" key="1">
    <source>
        <dbReference type="SMART" id="SM00359"/>
    </source>
</evidence>
<dbReference type="InterPro" id="IPR004521">
    <property type="entry name" value="Uncharacterised_CHP00451"/>
</dbReference>
<gene>
    <name evidence="2" type="ORF">O0S10_06530</name>
</gene>
<comment type="caution">
    <text evidence="2">The sequence shown here is derived from an EMBL/GenBank/DDBJ whole genome shotgun (WGS) entry which is preliminary data.</text>
</comment>
<protein>
    <submittedName>
        <fullName evidence="2">Pseudouridine synthase</fullName>
    </submittedName>
</protein>
<organism evidence="2 3">
    <name type="scientific">Methanocorpusculum petauri</name>
    <dbReference type="NCBI Taxonomy" id="3002863"/>
    <lineage>
        <taxon>Archaea</taxon>
        <taxon>Methanobacteriati</taxon>
        <taxon>Methanobacteriota</taxon>
        <taxon>Stenosarchaea group</taxon>
        <taxon>Methanomicrobia</taxon>
        <taxon>Methanomicrobiales</taxon>
        <taxon>Methanocorpusculaceae</taxon>
        <taxon>Methanocorpusculum</taxon>
    </lineage>
</organism>
<dbReference type="Gene3D" id="3.10.450.90">
    <property type="entry name" value="ArcTGT, C2 domain"/>
    <property type="match status" value="1"/>
</dbReference>
<dbReference type="PROSITE" id="PS50890">
    <property type="entry name" value="PUA"/>
    <property type="match status" value="1"/>
</dbReference>
<dbReference type="NCBIfam" id="TIGR00451">
    <property type="entry name" value="unchar_dom_2"/>
    <property type="match status" value="1"/>
</dbReference>
<proteinExistence type="predicted"/>